<name>A0A1Y3PW22_9BACI</name>
<reference evidence="2" key="1">
    <citation type="submission" date="2016-06" db="EMBL/GenBank/DDBJ databases">
        <authorList>
            <person name="Nascimento L."/>
            <person name="Pereira R.V."/>
            <person name="Martins L.F."/>
            <person name="Quaggio R.B."/>
            <person name="Silva A.M."/>
            <person name="Setubal J.C."/>
        </authorList>
    </citation>
    <scope>NUCLEOTIDE SEQUENCE [LARGE SCALE GENOMIC DNA]</scope>
</reference>
<accession>A0A1Y3PW22</accession>
<dbReference type="AlphaFoldDB" id="A0A1Y3PW22"/>
<protein>
    <submittedName>
        <fullName evidence="1">Uncharacterized protein</fullName>
    </submittedName>
</protein>
<comment type="caution">
    <text evidence="1">The sequence shown here is derived from an EMBL/GenBank/DDBJ whole genome shotgun (WGS) entry which is preliminary data.</text>
</comment>
<evidence type="ECO:0000313" key="2">
    <source>
        <dbReference type="Proteomes" id="UP000196475"/>
    </source>
</evidence>
<evidence type="ECO:0000313" key="1">
    <source>
        <dbReference type="EMBL" id="OUM90337.1"/>
    </source>
</evidence>
<organism evidence="1 2">
    <name type="scientific">Bacillus thermozeamaize</name>
    <dbReference type="NCBI Taxonomy" id="230954"/>
    <lineage>
        <taxon>Bacteria</taxon>
        <taxon>Bacillati</taxon>
        <taxon>Bacillota</taxon>
        <taxon>Bacilli</taxon>
        <taxon>Bacillales</taxon>
        <taxon>Bacillaceae</taxon>
        <taxon>Bacillus</taxon>
    </lineage>
</organism>
<dbReference type="EMBL" id="LZRT01000019">
    <property type="protein sequence ID" value="OUM90337.1"/>
    <property type="molecule type" value="Genomic_DNA"/>
</dbReference>
<gene>
    <name evidence="1" type="ORF">BAA01_15945</name>
</gene>
<sequence>MMMMFILFIGGMLLYVLLRPLTTTNPKTSEALTADLEPVLPSQFQFMNYKPRFQQTNPVIIRYHFMNKSVRSMENAHE</sequence>
<proteinExistence type="predicted"/>
<dbReference type="Proteomes" id="UP000196475">
    <property type="component" value="Unassembled WGS sequence"/>
</dbReference>